<gene>
    <name evidence="4" type="ORF">CEN91_501</name>
</gene>
<evidence type="ECO:0000256" key="1">
    <source>
        <dbReference type="ARBA" id="ARBA00008760"/>
    </source>
</evidence>
<name>A0A554LHF0_9BACT</name>
<evidence type="ECO:0000256" key="2">
    <source>
        <dbReference type="ARBA" id="ARBA00022980"/>
    </source>
</evidence>
<dbReference type="InterPro" id="IPR026569">
    <property type="entry name" value="Ribosomal_bL28"/>
</dbReference>
<comment type="similarity">
    <text evidence="1">Belongs to the bacterial ribosomal protein bL28 family.</text>
</comment>
<dbReference type="GO" id="GO:1990904">
    <property type="term" value="C:ribonucleoprotein complex"/>
    <property type="evidence" value="ECO:0007669"/>
    <property type="project" value="UniProtKB-KW"/>
</dbReference>
<accession>A0A554LHF0</accession>
<dbReference type="Proteomes" id="UP000315589">
    <property type="component" value="Unassembled WGS sequence"/>
</dbReference>
<reference evidence="4 5" key="1">
    <citation type="submission" date="2017-07" db="EMBL/GenBank/DDBJ databases">
        <title>Mechanisms for carbon and nitrogen cycling indicate functional differentiation within the Candidate Phyla Radiation.</title>
        <authorList>
            <person name="Danczak R.E."/>
            <person name="Johnston M.D."/>
            <person name="Kenah C."/>
            <person name="Slattery M."/>
            <person name="Wrighton K.C."/>
            <person name="Wilkins M.J."/>
        </authorList>
    </citation>
    <scope>NUCLEOTIDE SEQUENCE [LARGE SCALE GENOMIC DNA]</scope>
    <source>
        <strain evidence="4">Licking1014_85</strain>
    </source>
</reference>
<dbReference type="Gene3D" id="2.30.170.40">
    <property type="entry name" value="Ribosomal protein L28/L24"/>
    <property type="match status" value="1"/>
</dbReference>
<evidence type="ECO:0008006" key="6">
    <source>
        <dbReference type="Google" id="ProtNLM"/>
    </source>
</evidence>
<dbReference type="AlphaFoldDB" id="A0A554LHF0"/>
<evidence type="ECO:0000313" key="5">
    <source>
        <dbReference type="Proteomes" id="UP000315589"/>
    </source>
</evidence>
<proteinExistence type="inferred from homology"/>
<evidence type="ECO:0000256" key="3">
    <source>
        <dbReference type="ARBA" id="ARBA00023274"/>
    </source>
</evidence>
<dbReference type="Pfam" id="PF00830">
    <property type="entry name" value="Ribosomal_L28"/>
    <property type="match status" value="1"/>
</dbReference>
<comment type="caution">
    <text evidence="4">The sequence shown here is derived from an EMBL/GenBank/DDBJ whole genome shotgun (WGS) entry which is preliminary data.</text>
</comment>
<protein>
    <recommendedName>
        <fullName evidence="6">50S ribosomal protein L28</fullName>
    </recommendedName>
</protein>
<evidence type="ECO:0000313" key="4">
    <source>
        <dbReference type="EMBL" id="TSC92288.1"/>
    </source>
</evidence>
<dbReference type="EMBL" id="VMGI01000073">
    <property type="protein sequence ID" value="TSC92288.1"/>
    <property type="molecule type" value="Genomic_DNA"/>
</dbReference>
<dbReference type="SUPFAM" id="SSF143800">
    <property type="entry name" value="L28p-like"/>
    <property type="match status" value="1"/>
</dbReference>
<organism evidence="4 5">
    <name type="scientific">Candidatus Berkelbacteria bacterium Licking1014_85</name>
    <dbReference type="NCBI Taxonomy" id="2017148"/>
    <lineage>
        <taxon>Bacteria</taxon>
        <taxon>Candidatus Berkelbacteria</taxon>
    </lineage>
</organism>
<dbReference type="InterPro" id="IPR037147">
    <property type="entry name" value="Ribosomal_bL28_sf"/>
</dbReference>
<keyword evidence="3" id="KW-0687">Ribonucleoprotein</keyword>
<keyword evidence="2" id="KW-0689">Ribosomal protein</keyword>
<sequence>MIKKYQQLKLCEVCGKKTSVGNNDPHSRQRTKRLFHPHLVTITGSARGLKVGICAKCNKTQIHKLHK</sequence>
<dbReference type="GO" id="GO:0003735">
    <property type="term" value="F:structural constituent of ribosome"/>
    <property type="evidence" value="ECO:0007669"/>
    <property type="project" value="InterPro"/>
</dbReference>
<dbReference type="GO" id="GO:0005840">
    <property type="term" value="C:ribosome"/>
    <property type="evidence" value="ECO:0007669"/>
    <property type="project" value="UniProtKB-KW"/>
</dbReference>
<dbReference type="InterPro" id="IPR034704">
    <property type="entry name" value="Ribosomal_bL28/bL31-like_sf"/>
</dbReference>